<reference evidence="2" key="1">
    <citation type="journal article" date="2022" name="bioRxiv">
        <title>Sequencing and chromosome-scale assembly of the giantPleurodeles waltlgenome.</title>
        <authorList>
            <person name="Brown T."/>
            <person name="Elewa A."/>
            <person name="Iarovenko S."/>
            <person name="Subramanian E."/>
            <person name="Araus A.J."/>
            <person name="Petzold A."/>
            <person name="Susuki M."/>
            <person name="Suzuki K.-i.T."/>
            <person name="Hayashi T."/>
            <person name="Toyoda A."/>
            <person name="Oliveira C."/>
            <person name="Osipova E."/>
            <person name="Leigh N.D."/>
            <person name="Simon A."/>
            <person name="Yun M.H."/>
        </authorList>
    </citation>
    <scope>NUCLEOTIDE SEQUENCE</scope>
    <source>
        <strain evidence="2">20211129_DDA</strain>
        <tissue evidence="2">Liver</tissue>
    </source>
</reference>
<gene>
    <name evidence="2" type="ORF">NDU88_002158</name>
</gene>
<name>A0AAV7WP31_PLEWA</name>
<evidence type="ECO:0000313" key="2">
    <source>
        <dbReference type="EMBL" id="KAJ1214540.1"/>
    </source>
</evidence>
<comment type="caution">
    <text evidence="2">The sequence shown here is derived from an EMBL/GenBank/DDBJ whole genome shotgun (WGS) entry which is preliminary data.</text>
</comment>
<evidence type="ECO:0000313" key="3">
    <source>
        <dbReference type="Proteomes" id="UP001066276"/>
    </source>
</evidence>
<dbReference type="Proteomes" id="UP001066276">
    <property type="component" value="Chromosome 1_1"/>
</dbReference>
<evidence type="ECO:0000256" key="1">
    <source>
        <dbReference type="SAM" id="MobiDB-lite"/>
    </source>
</evidence>
<dbReference type="AlphaFoldDB" id="A0AAV7WP31"/>
<feature type="compositionally biased region" description="Basic and acidic residues" evidence="1">
    <location>
        <begin position="63"/>
        <end position="76"/>
    </location>
</feature>
<organism evidence="2 3">
    <name type="scientific">Pleurodeles waltl</name>
    <name type="common">Iberian ribbed newt</name>
    <dbReference type="NCBI Taxonomy" id="8319"/>
    <lineage>
        <taxon>Eukaryota</taxon>
        <taxon>Metazoa</taxon>
        <taxon>Chordata</taxon>
        <taxon>Craniata</taxon>
        <taxon>Vertebrata</taxon>
        <taxon>Euteleostomi</taxon>
        <taxon>Amphibia</taxon>
        <taxon>Batrachia</taxon>
        <taxon>Caudata</taxon>
        <taxon>Salamandroidea</taxon>
        <taxon>Salamandridae</taxon>
        <taxon>Pleurodelinae</taxon>
        <taxon>Pleurodeles</taxon>
    </lineage>
</organism>
<accession>A0AAV7WP31</accession>
<sequence>MDRKKATWAPEYKSLARRQTEEETRTTMEALQTMAVERTSETVPGRQDSAEAREARNSISDQAKGRAWDTHTRSGEVEGIMGGGE</sequence>
<proteinExistence type="predicted"/>
<feature type="region of interest" description="Disordered" evidence="1">
    <location>
        <begin position="33"/>
        <end position="85"/>
    </location>
</feature>
<dbReference type="EMBL" id="JANPWB010000001">
    <property type="protein sequence ID" value="KAJ1214540.1"/>
    <property type="molecule type" value="Genomic_DNA"/>
</dbReference>
<keyword evidence="3" id="KW-1185">Reference proteome</keyword>
<protein>
    <submittedName>
        <fullName evidence="2">Uncharacterized protein</fullName>
    </submittedName>
</protein>